<comment type="caution">
    <text evidence="1">The sequence shown here is derived from an EMBL/GenBank/DDBJ whole genome shotgun (WGS) entry which is preliminary data.</text>
</comment>
<sequence>MCHMQHPCFTLSVILCIGAAYGHWEDYTPKPVVRESLKEFLRGTKAWYSRKLEVKVADDISSYALRYNLKKPGDVTELLRFVNDFEMAFYYKAIYFKSKRQLFKQIIHAEGKVGCAHLPHYPRGYICLIEVPWGNF</sequence>
<evidence type="ECO:0008006" key="3">
    <source>
        <dbReference type="Google" id="ProtNLM"/>
    </source>
</evidence>
<keyword evidence="2" id="KW-1185">Reference proteome</keyword>
<dbReference type="EMBL" id="CATQJL010000001">
    <property type="protein sequence ID" value="CAJ0591629.1"/>
    <property type="molecule type" value="Genomic_DNA"/>
</dbReference>
<accession>A0AA36DRW0</accession>
<evidence type="ECO:0000313" key="1">
    <source>
        <dbReference type="EMBL" id="CAJ0591629.1"/>
    </source>
</evidence>
<dbReference type="AlphaFoldDB" id="A0AA36DRW0"/>
<gene>
    <name evidence="1" type="ORF">CYNAS_LOCUS3612</name>
</gene>
<protein>
    <recommendedName>
        <fullName evidence="3">Secreted protein</fullName>
    </recommendedName>
</protein>
<proteinExistence type="predicted"/>
<name>A0AA36DRW0_CYLNA</name>
<reference evidence="1" key="1">
    <citation type="submission" date="2023-07" db="EMBL/GenBank/DDBJ databases">
        <authorList>
            <consortium name="CYATHOMIX"/>
        </authorList>
    </citation>
    <scope>NUCLEOTIDE SEQUENCE</scope>
    <source>
        <strain evidence="1">N/A</strain>
    </source>
</reference>
<dbReference type="Proteomes" id="UP001176961">
    <property type="component" value="Unassembled WGS sequence"/>
</dbReference>
<organism evidence="1 2">
    <name type="scientific">Cylicocyclus nassatus</name>
    <name type="common">Nematode worm</name>
    <dbReference type="NCBI Taxonomy" id="53992"/>
    <lineage>
        <taxon>Eukaryota</taxon>
        <taxon>Metazoa</taxon>
        <taxon>Ecdysozoa</taxon>
        <taxon>Nematoda</taxon>
        <taxon>Chromadorea</taxon>
        <taxon>Rhabditida</taxon>
        <taxon>Rhabditina</taxon>
        <taxon>Rhabditomorpha</taxon>
        <taxon>Strongyloidea</taxon>
        <taxon>Strongylidae</taxon>
        <taxon>Cylicocyclus</taxon>
    </lineage>
</organism>
<evidence type="ECO:0000313" key="2">
    <source>
        <dbReference type="Proteomes" id="UP001176961"/>
    </source>
</evidence>